<gene>
    <name evidence="2" type="ORF">THMIRHAT_16000</name>
</gene>
<dbReference type="Pfam" id="PF08241">
    <property type="entry name" value="Methyltransf_11"/>
    <property type="match status" value="1"/>
</dbReference>
<evidence type="ECO:0000259" key="1">
    <source>
        <dbReference type="Pfam" id="PF08241"/>
    </source>
</evidence>
<dbReference type="GO" id="GO:0008757">
    <property type="term" value="F:S-adenosylmethionine-dependent methyltransferase activity"/>
    <property type="evidence" value="ECO:0007669"/>
    <property type="project" value="InterPro"/>
</dbReference>
<dbReference type="SUPFAM" id="SSF53335">
    <property type="entry name" value="S-adenosyl-L-methionine-dependent methyltransferases"/>
    <property type="match status" value="1"/>
</dbReference>
<dbReference type="KEGG" id="tzo:THMIRHAT_16000"/>
<feature type="domain" description="Methyltransferase type 11" evidence="1">
    <location>
        <begin position="61"/>
        <end position="155"/>
    </location>
</feature>
<accession>A0A6F8PP80</accession>
<dbReference type="AlphaFoldDB" id="A0A6F8PP80"/>
<proteinExistence type="predicted"/>
<keyword evidence="3" id="KW-1185">Reference proteome</keyword>
<dbReference type="Gene3D" id="3.40.50.150">
    <property type="entry name" value="Vaccinia Virus protein VP39"/>
    <property type="match status" value="1"/>
</dbReference>
<dbReference type="RefSeq" id="WP_173291625.1">
    <property type="nucleotide sequence ID" value="NZ_AP021888.1"/>
</dbReference>
<dbReference type="Proteomes" id="UP000501466">
    <property type="component" value="Chromosome"/>
</dbReference>
<sequence length="211" mass="24125">MALTEKQRLRIQARHKYSIERYGYEPSALFWSSKEIQELRFQVILNAIAEFSDVTQSLKLLDVGCGFGDFNAYALKNACEFEYVGIDVSPDMVAASQLKYPGLVTFNGEIFDFNWPDNSFDWVILSGALNEVVDDSGKYAHSVIKQMLRFAKQGVVFNLLNRNEAWIASRPDLQSFYPHDMTVFCDSLANEVICIEDYLPNDFTMVLLKDL</sequence>
<keyword evidence="2" id="KW-0489">Methyltransferase</keyword>
<dbReference type="InterPro" id="IPR029063">
    <property type="entry name" value="SAM-dependent_MTases_sf"/>
</dbReference>
<dbReference type="GO" id="GO:0032259">
    <property type="term" value="P:methylation"/>
    <property type="evidence" value="ECO:0007669"/>
    <property type="project" value="UniProtKB-KW"/>
</dbReference>
<protein>
    <submittedName>
        <fullName evidence="2">Methyltransferase</fullName>
    </submittedName>
</protein>
<evidence type="ECO:0000313" key="2">
    <source>
        <dbReference type="EMBL" id="BBP43854.1"/>
    </source>
</evidence>
<dbReference type="CDD" id="cd02440">
    <property type="entry name" value="AdoMet_MTases"/>
    <property type="match status" value="1"/>
</dbReference>
<keyword evidence="2" id="KW-0808">Transferase</keyword>
<reference evidence="3" key="1">
    <citation type="submission" date="2019-11" db="EMBL/GenBank/DDBJ databases">
        <title>Isolation and characterization of two novel species in the genus Thiomicrorhabdus.</title>
        <authorList>
            <person name="Mochizuki J."/>
            <person name="Kojima H."/>
            <person name="Fukui M."/>
        </authorList>
    </citation>
    <scope>NUCLEOTIDE SEQUENCE [LARGE SCALE GENOMIC DNA]</scope>
    <source>
        <strain evidence="3">AkT22</strain>
    </source>
</reference>
<organism evidence="2 3">
    <name type="scientific">Thiosulfativibrio zosterae</name>
    <dbReference type="NCBI Taxonomy" id="2675053"/>
    <lineage>
        <taxon>Bacteria</taxon>
        <taxon>Pseudomonadati</taxon>
        <taxon>Pseudomonadota</taxon>
        <taxon>Gammaproteobacteria</taxon>
        <taxon>Thiotrichales</taxon>
        <taxon>Piscirickettsiaceae</taxon>
        <taxon>Thiosulfativibrio</taxon>
    </lineage>
</organism>
<name>A0A6F8PP80_9GAMM</name>
<dbReference type="EMBL" id="AP021888">
    <property type="protein sequence ID" value="BBP43854.1"/>
    <property type="molecule type" value="Genomic_DNA"/>
</dbReference>
<evidence type="ECO:0000313" key="3">
    <source>
        <dbReference type="Proteomes" id="UP000501466"/>
    </source>
</evidence>
<dbReference type="InterPro" id="IPR013216">
    <property type="entry name" value="Methyltransf_11"/>
</dbReference>